<dbReference type="PANTHER" id="PTHR28241:SF1">
    <property type="entry name" value="MITOCHONDRIAL IMPORT PROTEIN 1"/>
    <property type="match status" value="1"/>
</dbReference>
<dbReference type="Pfam" id="PF08219">
    <property type="entry name" value="TOM13"/>
    <property type="match status" value="1"/>
</dbReference>
<dbReference type="EMBL" id="LT598477">
    <property type="protein sequence ID" value="SCU94710.1"/>
    <property type="molecule type" value="Genomic_DNA"/>
</dbReference>
<evidence type="ECO:0000256" key="1">
    <source>
        <dbReference type="SAM" id="MobiDB-lite"/>
    </source>
</evidence>
<dbReference type="Proteomes" id="UP000191144">
    <property type="component" value="Chromosome F"/>
</dbReference>
<dbReference type="GO" id="GO:0005741">
    <property type="term" value="C:mitochondrial outer membrane"/>
    <property type="evidence" value="ECO:0007669"/>
    <property type="project" value="InterPro"/>
</dbReference>
<reference evidence="3" key="1">
    <citation type="submission" date="2016-03" db="EMBL/GenBank/DDBJ databases">
        <authorList>
            <person name="Devillers Hugo."/>
        </authorList>
    </citation>
    <scope>NUCLEOTIDE SEQUENCE [LARGE SCALE GENOMIC DNA]</scope>
</reference>
<protein>
    <submittedName>
        <fullName evidence="2">LAME_0F08790g1_1</fullName>
    </submittedName>
</protein>
<evidence type="ECO:0000313" key="3">
    <source>
        <dbReference type="Proteomes" id="UP000191144"/>
    </source>
</evidence>
<sequence>MTELLAEHIPEELAAAAYPGPVAPTGIKKGDEHDEPLYKTEQEAGTSNVSGLLASQDQGWVKILYFAGSCSINLILPFLNGLMLGFGELIAHEISWKFNWFKRSNTGYKIYPESRKYASQGQPTGKLEQEKRIHRFL</sequence>
<dbReference type="PANTHER" id="PTHR28241">
    <property type="entry name" value="MITOCHONDRIAL IMPORT PROTEIN 1"/>
    <property type="match status" value="1"/>
</dbReference>
<accession>A0A1G4JUS6</accession>
<evidence type="ECO:0000313" key="2">
    <source>
        <dbReference type="EMBL" id="SCU94710.1"/>
    </source>
</evidence>
<organism evidence="2 3">
    <name type="scientific">Lachancea meyersii CBS 8951</name>
    <dbReference type="NCBI Taxonomy" id="1266667"/>
    <lineage>
        <taxon>Eukaryota</taxon>
        <taxon>Fungi</taxon>
        <taxon>Dikarya</taxon>
        <taxon>Ascomycota</taxon>
        <taxon>Saccharomycotina</taxon>
        <taxon>Saccharomycetes</taxon>
        <taxon>Saccharomycetales</taxon>
        <taxon>Saccharomycetaceae</taxon>
        <taxon>Lachancea</taxon>
    </lineage>
</organism>
<dbReference type="GO" id="GO:0045040">
    <property type="term" value="P:protein insertion into mitochondrial outer membrane"/>
    <property type="evidence" value="ECO:0007669"/>
    <property type="project" value="TreeGrafter"/>
</dbReference>
<dbReference type="InterPro" id="IPR013262">
    <property type="entry name" value="OMP_MIM1/TOM13_mt"/>
</dbReference>
<proteinExistence type="predicted"/>
<dbReference type="AlphaFoldDB" id="A0A1G4JUS6"/>
<feature type="region of interest" description="Disordered" evidence="1">
    <location>
        <begin position="24"/>
        <end position="47"/>
    </location>
</feature>
<name>A0A1G4JUS6_9SACH</name>
<feature type="compositionally biased region" description="Basic and acidic residues" evidence="1">
    <location>
        <begin position="28"/>
        <end position="42"/>
    </location>
</feature>
<dbReference type="OrthoDB" id="5529571at2759"/>
<keyword evidence="3" id="KW-1185">Reference proteome</keyword>
<dbReference type="GO" id="GO:0070096">
    <property type="term" value="P:mitochondrial outer membrane translocase complex assembly"/>
    <property type="evidence" value="ECO:0007669"/>
    <property type="project" value="TreeGrafter"/>
</dbReference>
<gene>
    <name evidence="2" type="ORF">LAME_0F08790G</name>
</gene>